<reference evidence="3 4" key="1">
    <citation type="journal article" date="2019" name="Environ. Microbiol.">
        <title>Species interactions and distinct microbial communities in high Arctic permafrost affected cryosols are associated with the CH4 and CO2 gas fluxes.</title>
        <authorList>
            <person name="Altshuler I."/>
            <person name="Hamel J."/>
            <person name="Turney S."/>
            <person name="Magnuson E."/>
            <person name="Levesque R."/>
            <person name="Greer C."/>
            <person name="Whyte L.G."/>
        </authorList>
    </citation>
    <scope>NUCLEOTIDE SEQUENCE [LARGE SCALE GENOMIC DNA]</scope>
    <source>
        <strain evidence="3 4">S5.1</strain>
    </source>
</reference>
<name>A0A502CCH9_9SPHN</name>
<evidence type="ECO:0000256" key="1">
    <source>
        <dbReference type="SAM" id="MobiDB-lite"/>
    </source>
</evidence>
<dbReference type="OrthoDB" id="9799456at2"/>
<keyword evidence="4" id="KW-1185">Reference proteome</keyword>
<feature type="region of interest" description="Disordered" evidence="1">
    <location>
        <begin position="1"/>
        <end position="21"/>
    </location>
</feature>
<dbReference type="Proteomes" id="UP000318413">
    <property type="component" value="Unassembled WGS sequence"/>
</dbReference>
<gene>
    <name evidence="3" type="ORF">EAH84_12620</name>
</gene>
<evidence type="ECO:0000313" key="3">
    <source>
        <dbReference type="EMBL" id="TPG10420.1"/>
    </source>
</evidence>
<dbReference type="InterPro" id="IPR009325">
    <property type="entry name" value="DUF983"/>
</dbReference>
<feature type="transmembrane region" description="Helical" evidence="2">
    <location>
        <begin position="97"/>
        <end position="119"/>
    </location>
</feature>
<protein>
    <submittedName>
        <fullName evidence="3">DUF983 domain-containing protein</fullName>
    </submittedName>
</protein>
<keyword evidence="2" id="KW-0812">Transmembrane</keyword>
<keyword evidence="2" id="KW-1133">Transmembrane helix</keyword>
<dbReference type="EMBL" id="RCZK01000011">
    <property type="protein sequence ID" value="TPG10420.1"/>
    <property type="molecule type" value="Genomic_DNA"/>
</dbReference>
<feature type="transmembrane region" description="Helical" evidence="2">
    <location>
        <begin position="71"/>
        <end position="91"/>
    </location>
</feature>
<comment type="caution">
    <text evidence="3">The sequence shown here is derived from an EMBL/GenBank/DDBJ whole genome shotgun (WGS) entry which is preliminary data.</text>
</comment>
<dbReference type="AlphaFoldDB" id="A0A502CCH9"/>
<proteinExistence type="predicted"/>
<sequence>MADPAPDSERDSAGSGPTPAVSAPSIVDAGLKGLCPRCGSKTLFGGFLSFAPVCTVCGLDFAAFNVGDGPAAFLTLILGTIVVALAIMVELTFHPPLWVHMLIWIPFTTIGVIGSLRLAKGALMAAEFRNAAREGRIDPHAEP</sequence>
<keyword evidence="2" id="KW-0472">Membrane</keyword>
<evidence type="ECO:0000313" key="4">
    <source>
        <dbReference type="Proteomes" id="UP000318413"/>
    </source>
</evidence>
<accession>A0A502CCH9</accession>
<organism evidence="3 4">
    <name type="scientific">Sphingomonas oligophenolica</name>
    <dbReference type="NCBI Taxonomy" id="301154"/>
    <lineage>
        <taxon>Bacteria</taxon>
        <taxon>Pseudomonadati</taxon>
        <taxon>Pseudomonadota</taxon>
        <taxon>Alphaproteobacteria</taxon>
        <taxon>Sphingomonadales</taxon>
        <taxon>Sphingomonadaceae</taxon>
        <taxon>Sphingomonas</taxon>
    </lineage>
</organism>
<evidence type="ECO:0000256" key="2">
    <source>
        <dbReference type="SAM" id="Phobius"/>
    </source>
</evidence>
<dbReference type="Pfam" id="PF06170">
    <property type="entry name" value="DUF983"/>
    <property type="match status" value="1"/>
</dbReference>
<feature type="transmembrane region" description="Helical" evidence="2">
    <location>
        <begin position="43"/>
        <end position="64"/>
    </location>
</feature>